<proteinExistence type="predicted"/>
<evidence type="ECO:0000313" key="1">
    <source>
        <dbReference type="EMBL" id="MCJ2543699.1"/>
    </source>
</evidence>
<accession>A0ABT0CD34</accession>
<evidence type="ECO:0008006" key="3">
    <source>
        <dbReference type="Google" id="ProtNLM"/>
    </source>
</evidence>
<dbReference type="EMBL" id="JAFIRA010000034">
    <property type="protein sequence ID" value="MCJ2543699.1"/>
    <property type="molecule type" value="Genomic_DNA"/>
</dbReference>
<protein>
    <recommendedName>
        <fullName evidence="3">Glycine zipper domain-containing protein</fullName>
    </recommendedName>
</protein>
<gene>
    <name evidence="1" type="ORF">JX360_12420</name>
</gene>
<organism evidence="1 2">
    <name type="scientific">Thermostichus vulcanus str. 'Rupite'</name>
    <dbReference type="NCBI Taxonomy" id="2813851"/>
    <lineage>
        <taxon>Bacteria</taxon>
        <taxon>Bacillati</taxon>
        <taxon>Cyanobacteriota</taxon>
        <taxon>Cyanophyceae</taxon>
        <taxon>Thermostichales</taxon>
        <taxon>Thermostichaceae</taxon>
        <taxon>Thermostichus</taxon>
    </lineage>
</organism>
<name>A0ABT0CD34_THEVL</name>
<reference evidence="1" key="1">
    <citation type="submission" date="2021-02" db="EMBL/GenBank/DDBJ databases">
        <title>The CRISPR/cas machinery reduction and long-range gene transfer in the hot spring cyanobacterium Synechococcus.</title>
        <authorList>
            <person name="Dvorak P."/>
            <person name="Jahodarova E."/>
            <person name="Hasler P."/>
            <person name="Poulickova A."/>
        </authorList>
    </citation>
    <scope>NUCLEOTIDE SEQUENCE</scope>
    <source>
        <strain evidence="1">Rupite</strain>
    </source>
</reference>
<sequence length="198" mass="21081">MPGENQDQVIRVGGAAAAGGLLGALIGGPIGAAAGAGVGVWLAEQLGELQGGNQETRSAPQKGSTFLVLAFRTSEIESISSIPIGKPLDEDSCKKLFQCSKYMWKGSSQSFNTNNFMDLIKGRNIQKADPSDEYAFHLIALEVDKDISSKLDRGLDKGVDLLDKLDAFMQLAGRARIVGVSPPLLPASFEHKGFYKLV</sequence>
<keyword evidence="2" id="KW-1185">Reference proteome</keyword>
<evidence type="ECO:0000313" key="2">
    <source>
        <dbReference type="Proteomes" id="UP000830835"/>
    </source>
</evidence>
<comment type="caution">
    <text evidence="1">The sequence shown here is derived from an EMBL/GenBank/DDBJ whole genome shotgun (WGS) entry which is preliminary data.</text>
</comment>
<dbReference type="Proteomes" id="UP000830835">
    <property type="component" value="Unassembled WGS sequence"/>
</dbReference>
<dbReference type="RefSeq" id="WP_244351412.1">
    <property type="nucleotide sequence ID" value="NZ_JAFIRA010000034.1"/>
</dbReference>